<dbReference type="InterPro" id="IPR008978">
    <property type="entry name" value="HSP20-like_chaperone"/>
</dbReference>
<evidence type="ECO:0000256" key="2">
    <source>
        <dbReference type="RuleBase" id="RU003616"/>
    </source>
</evidence>
<proteinExistence type="inferred from homology"/>
<dbReference type="Pfam" id="PF00011">
    <property type="entry name" value="HSP20"/>
    <property type="match status" value="1"/>
</dbReference>
<reference evidence="4 5" key="1">
    <citation type="submission" date="2021-11" db="EMBL/GenBank/DDBJ databases">
        <authorList>
            <person name="Huq M.A."/>
        </authorList>
    </citation>
    <scope>NUCLEOTIDE SEQUENCE [LARGE SCALE GENOMIC DNA]</scope>
    <source>
        <strain evidence="4 5">MAHUQ-52</strain>
    </source>
</reference>
<dbReference type="SUPFAM" id="SSF49764">
    <property type="entry name" value="HSP20-like chaperones"/>
    <property type="match status" value="1"/>
</dbReference>
<feature type="domain" description="SHSP" evidence="3">
    <location>
        <begin position="36"/>
        <end position="138"/>
    </location>
</feature>
<evidence type="ECO:0000256" key="1">
    <source>
        <dbReference type="PROSITE-ProRule" id="PRU00285"/>
    </source>
</evidence>
<accession>A0ABS8IV52</accession>
<comment type="caution">
    <text evidence="4">The sequence shown here is derived from an EMBL/GenBank/DDBJ whole genome shotgun (WGS) entry which is preliminary data.</text>
</comment>
<protein>
    <submittedName>
        <fullName evidence="4">Hsp20/alpha crystallin family protein</fullName>
    </submittedName>
</protein>
<name>A0ABS8IV52_9BURK</name>
<sequence>MKLRDPTVWMWSEALDVLERADRMQRQFFQLGAQCPGGPVWEPPVDIFETAQQFVVFAALPGVGAAQLSIVLDGAVLTVRGQRAMPDIGQGAHIRSVEIPYGRFERRIELPAPGLRVHARSLADGCLTLVLDKTGEPA</sequence>
<dbReference type="Gene3D" id="2.60.40.790">
    <property type="match status" value="1"/>
</dbReference>
<evidence type="ECO:0000313" key="5">
    <source>
        <dbReference type="Proteomes" id="UP001198701"/>
    </source>
</evidence>
<dbReference type="RefSeq" id="WP_229432905.1">
    <property type="nucleotide sequence ID" value="NZ_JAJHPV010000013.1"/>
</dbReference>
<dbReference type="InterPro" id="IPR002068">
    <property type="entry name" value="A-crystallin/Hsp20_dom"/>
</dbReference>
<keyword evidence="5" id="KW-1185">Reference proteome</keyword>
<organism evidence="4 5">
    <name type="scientific">Massilia agrisoli</name>
    <dbReference type="NCBI Taxonomy" id="2892444"/>
    <lineage>
        <taxon>Bacteria</taxon>
        <taxon>Pseudomonadati</taxon>
        <taxon>Pseudomonadota</taxon>
        <taxon>Betaproteobacteria</taxon>
        <taxon>Burkholderiales</taxon>
        <taxon>Oxalobacteraceae</taxon>
        <taxon>Telluria group</taxon>
        <taxon>Massilia</taxon>
    </lineage>
</organism>
<gene>
    <name evidence="4" type="ORF">LMJ30_13855</name>
</gene>
<evidence type="ECO:0000313" key="4">
    <source>
        <dbReference type="EMBL" id="MCC6072038.1"/>
    </source>
</evidence>
<dbReference type="PROSITE" id="PS01031">
    <property type="entry name" value="SHSP"/>
    <property type="match status" value="1"/>
</dbReference>
<comment type="similarity">
    <text evidence="1 2">Belongs to the small heat shock protein (HSP20) family.</text>
</comment>
<evidence type="ECO:0000259" key="3">
    <source>
        <dbReference type="PROSITE" id="PS01031"/>
    </source>
</evidence>
<dbReference type="Proteomes" id="UP001198701">
    <property type="component" value="Unassembled WGS sequence"/>
</dbReference>
<dbReference type="EMBL" id="JAJHPV010000013">
    <property type="protein sequence ID" value="MCC6072038.1"/>
    <property type="molecule type" value="Genomic_DNA"/>
</dbReference>
<dbReference type="CDD" id="cd06464">
    <property type="entry name" value="ACD_sHsps-like"/>
    <property type="match status" value="1"/>
</dbReference>